<dbReference type="EMBL" id="UINC01213437">
    <property type="protein sequence ID" value="SVE38205.1"/>
    <property type="molecule type" value="Genomic_DNA"/>
</dbReference>
<feature type="non-terminal residue" evidence="5">
    <location>
        <position position="1"/>
    </location>
</feature>
<comment type="cofactor">
    <cofactor evidence="1">
        <name>pyridoxal 5'-phosphate</name>
        <dbReference type="ChEBI" id="CHEBI:597326"/>
    </cofactor>
</comment>
<dbReference type="InterPro" id="IPR004839">
    <property type="entry name" value="Aminotransferase_I/II_large"/>
</dbReference>
<keyword evidence="3" id="KW-0808">Transferase</keyword>
<dbReference type="AlphaFoldDB" id="A0A383D1S7"/>
<dbReference type="Pfam" id="PF00155">
    <property type="entry name" value="Aminotran_1_2"/>
    <property type="match status" value="1"/>
</dbReference>
<evidence type="ECO:0000259" key="4">
    <source>
        <dbReference type="Pfam" id="PF00155"/>
    </source>
</evidence>
<keyword evidence="2" id="KW-0032">Aminotransferase</keyword>
<organism evidence="5">
    <name type="scientific">marine metagenome</name>
    <dbReference type="NCBI Taxonomy" id="408172"/>
    <lineage>
        <taxon>unclassified sequences</taxon>
        <taxon>metagenomes</taxon>
        <taxon>ecological metagenomes</taxon>
    </lineage>
</organism>
<protein>
    <recommendedName>
        <fullName evidence="4">Aminotransferase class I/classII large domain-containing protein</fullName>
    </recommendedName>
</protein>
<dbReference type="PANTHER" id="PTHR42832:SF3">
    <property type="entry name" value="L-GLUTAMINE--4-(METHYLSULFANYL)-2-OXOBUTANOATE AMINOTRANSFERASE"/>
    <property type="match status" value="1"/>
</dbReference>
<evidence type="ECO:0000256" key="1">
    <source>
        <dbReference type="ARBA" id="ARBA00001933"/>
    </source>
</evidence>
<gene>
    <name evidence="5" type="ORF">METZ01_LOCUS491059</name>
</gene>
<dbReference type="InterPro" id="IPR015422">
    <property type="entry name" value="PyrdxlP-dep_Trfase_small"/>
</dbReference>
<dbReference type="CDD" id="cd00609">
    <property type="entry name" value="AAT_like"/>
    <property type="match status" value="1"/>
</dbReference>
<sequence length="237" mass="26284">IANWYKKRFKVNLNPENEVIGLIGGKEGIGHAALAFLDPGDIALVPDPHYPVYSRGTWFAGAECHFMPLKEENNFLPDLESIPSDILKKARIMWINYPNNPTGAIAGLDFFNKAIEFGIKHDIAILHDAAYSEITYDGYRAPSIMEIPNSKEIAIEFHSLSKAYNMTGWRVGSAVGNKDLISAITTIKSNLDSGIPQAIQHMAIEALKSDDSVISNNIEIYKTRRDRLISALELIGL</sequence>
<dbReference type="Gene3D" id="3.40.640.10">
    <property type="entry name" value="Type I PLP-dependent aspartate aminotransferase-like (Major domain)"/>
    <property type="match status" value="1"/>
</dbReference>
<accession>A0A383D1S7</accession>
<reference evidence="5" key="1">
    <citation type="submission" date="2018-05" db="EMBL/GenBank/DDBJ databases">
        <authorList>
            <person name="Lanie J.A."/>
            <person name="Ng W.-L."/>
            <person name="Kazmierczak K.M."/>
            <person name="Andrzejewski T.M."/>
            <person name="Davidsen T.M."/>
            <person name="Wayne K.J."/>
            <person name="Tettelin H."/>
            <person name="Glass J.I."/>
            <person name="Rusch D."/>
            <person name="Podicherti R."/>
            <person name="Tsui H.-C.T."/>
            <person name="Winkler M.E."/>
        </authorList>
    </citation>
    <scope>NUCLEOTIDE SEQUENCE</scope>
</reference>
<evidence type="ECO:0000313" key="5">
    <source>
        <dbReference type="EMBL" id="SVE38205.1"/>
    </source>
</evidence>
<dbReference type="GO" id="GO:0030170">
    <property type="term" value="F:pyridoxal phosphate binding"/>
    <property type="evidence" value="ECO:0007669"/>
    <property type="project" value="InterPro"/>
</dbReference>
<dbReference type="InterPro" id="IPR015424">
    <property type="entry name" value="PyrdxlP-dep_Trfase"/>
</dbReference>
<dbReference type="InterPro" id="IPR015421">
    <property type="entry name" value="PyrdxlP-dep_Trfase_major"/>
</dbReference>
<dbReference type="Gene3D" id="3.90.1150.10">
    <property type="entry name" value="Aspartate Aminotransferase, domain 1"/>
    <property type="match status" value="1"/>
</dbReference>
<dbReference type="PANTHER" id="PTHR42832">
    <property type="entry name" value="AMINO ACID AMINOTRANSFERASE"/>
    <property type="match status" value="1"/>
</dbReference>
<proteinExistence type="predicted"/>
<dbReference type="InterPro" id="IPR050881">
    <property type="entry name" value="LL-DAP_aminotransferase"/>
</dbReference>
<evidence type="ECO:0000256" key="3">
    <source>
        <dbReference type="ARBA" id="ARBA00022679"/>
    </source>
</evidence>
<feature type="non-terminal residue" evidence="5">
    <location>
        <position position="237"/>
    </location>
</feature>
<dbReference type="PROSITE" id="PS00105">
    <property type="entry name" value="AA_TRANSFER_CLASS_1"/>
    <property type="match status" value="1"/>
</dbReference>
<feature type="domain" description="Aminotransferase class I/classII large" evidence="4">
    <location>
        <begin position="1"/>
        <end position="236"/>
    </location>
</feature>
<name>A0A383D1S7_9ZZZZ</name>
<dbReference type="SUPFAM" id="SSF53383">
    <property type="entry name" value="PLP-dependent transferases"/>
    <property type="match status" value="1"/>
</dbReference>
<dbReference type="GO" id="GO:0008483">
    <property type="term" value="F:transaminase activity"/>
    <property type="evidence" value="ECO:0007669"/>
    <property type="project" value="UniProtKB-KW"/>
</dbReference>
<evidence type="ECO:0000256" key="2">
    <source>
        <dbReference type="ARBA" id="ARBA00022576"/>
    </source>
</evidence>
<dbReference type="InterPro" id="IPR004838">
    <property type="entry name" value="NHTrfase_class1_PyrdxlP-BS"/>
</dbReference>